<organism evidence="1 2">
    <name type="scientific">Dreissena polymorpha</name>
    <name type="common">Zebra mussel</name>
    <name type="synonym">Mytilus polymorpha</name>
    <dbReference type="NCBI Taxonomy" id="45954"/>
    <lineage>
        <taxon>Eukaryota</taxon>
        <taxon>Metazoa</taxon>
        <taxon>Spiralia</taxon>
        <taxon>Lophotrochozoa</taxon>
        <taxon>Mollusca</taxon>
        <taxon>Bivalvia</taxon>
        <taxon>Autobranchia</taxon>
        <taxon>Heteroconchia</taxon>
        <taxon>Euheterodonta</taxon>
        <taxon>Imparidentia</taxon>
        <taxon>Neoheterodontei</taxon>
        <taxon>Myida</taxon>
        <taxon>Dreissenoidea</taxon>
        <taxon>Dreissenidae</taxon>
        <taxon>Dreissena</taxon>
    </lineage>
</organism>
<comment type="caution">
    <text evidence="1">The sequence shown here is derived from an EMBL/GenBank/DDBJ whole genome shotgun (WGS) entry which is preliminary data.</text>
</comment>
<evidence type="ECO:0000313" key="1">
    <source>
        <dbReference type="EMBL" id="KAH3836650.1"/>
    </source>
</evidence>
<dbReference type="AlphaFoldDB" id="A0A9D4KBT7"/>
<proteinExistence type="predicted"/>
<reference evidence="1" key="1">
    <citation type="journal article" date="2019" name="bioRxiv">
        <title>The Genome of the Zebra Mussel, Dreissena polymorpha: A Resource for Invasive Species Research.</title>
        <authorList>
            <person name="McCartney M.A."/>
            <person name="Auch B."/>
            <person name="Kono T."/>
            <person name="Mallez S."/>
            <person name="Zhang Y."/>
            <person name="Obille A."/>
            <person name="Becker A."/>
            <person name="Abrahante J.E."/>
            <person name="Garbe J."/>
            <person name="Badalamenti J.P."/>
            <person name="Herman A."/>
            <person name="Mangelson H."/>
            <person name="Liachko I."/>
            <person name="Sullivan S."/>
            <person name="Sone E.D."/>
            <person name="Koren S."/>
            <person name="Silverstein K.A.T."/>
            <person name="Beckman K.B."/>
            <person name="Gohl D.M."/>
        </authorList>
    </citation>
    <scope>NUCLEOTIDE SEQUENCE</scope>
    <source>
        <strain evidence="1">Duluth1</strain>
        <tissue evidence="1">Whole animal</tissue>
    </source>
</reference>
<gene>
    <name evidence="1" type="ORF">DPMN_110021</name>
</gene>
<reference evidence="1" key="2">
    <citation type="submission" date="2020-11" db="EMBL/GenBank/DDBJ databases">
        <authorList>
            <person name="McCartney M.A."/>
            <person name="Auch B."/>
            <person name="Kono T."/>
            <person name="Mallez S."/>
            <person name="Becker A."/>
            <person name="Gohl D.M."/>
            <person name="Silverstein K.A.T."/>
            <person name="Koren S."/>
            <person name="Bechman K.B."/>
            <person name="Herman A."/>
            <person name="Abrahante J.E."/>
            <person name="Garbe J."/>
        </authorList>
    </citation>
    <scope>NUCLEOTIDE SEQUENCE</scope>
    <source>
        <strain evidence="1">Duluth1</strain>
        <tissue evidence="1">Whole animal</tissue>
    </source>
</reference>
<dbReference type="Proteomes" id="UP000828390">
    <property type="component" value="Unassembled WGS sequence"/>
</dbReference>
<protein>
    <submittedName>
        <fullName evidence="1">Uncharacterized protein</fullName>
    </submittedName>
</protein>
<keyword evidence="2" id="KW-1185">Reference proteome</keyword>
<accession>A0A9D4KBT7</accession>
<dbReference type="EMBL" id="JAIWYP010000004">
    <property type="protein sequence ID" value="KAH3836650.1"/>
    <property type="molecule type" value="Genomic_DNA"/>
</dbReference>
<evidence type="ECO:0000313" key="2">
    <source>
        <dbReference type="Proteomes" id="UP000828390"/>
    </source>
</evidence>
<name>A0A9D4KBT7_DREPO</name>
<sequence length="103" mass="11225">MTVDHLHQLCSVHETLNVSHSLFKRKNYSLGRAGSGLTVDGADLQQTSVLQLVSRFSTHPRQVPGFTHVPPSALHSAPTGSEGAVDTDKYVCLTIQLFNENLL</sequence>